<dbReference type="Proteomes" id="UP000244184">
    <property type="component" value="Unassembled WGS sequence"/>
</dbReference>
<keyword evidence="4" id="KW-1185">Reference proteome</keyword>
<name>A0A165QGM2_9BACL</name>
<dbReference type="Proteomes" id="UP000076563">
    <property type="component" value="Unassembled WGS sequence"/>
</dbReference>
<reference evidence="4" key="1">
    <citation type="submission" date="2016-01" db="EMBL/GenBank/DDBJ databases">
        <title>Draft genome of Chromobacterium sp. F49.</title>
        <authorList>
            <person name="Hong K.W."/>
        </authorList>
    </citation>
    <scope>NUCLEOTIDE SEQUENCE [LARGE SCALE GENOMIC DNA]</scope>
    <source>
        <strain evidence="4">M63</strain>
    </source>
</reference>
<evidence type="ECO:0000313" key="5">
    <source>
        <dbReference type="Proteomes" id="UP000244184"/>
    </source>
</evidence>
<evidence type="ECO:0000256" key="1">
    <source>
        <dbReference type="SAM" id="MobiDB-lite"/>
    </source>
</evidence>
<proteinExistence type="predicted"/>
<organism evidence="2 4">
    <name type="scientific">Paenibacillus elgii</name>
    <dbReference type="NCBI Taxonomy" id="189691"/>
    <lineage>
        <taxon>Bacteria</taxon>
        <taxon>Bacillati</taxon>
        <taxon>Bacillota</taxon>
        <taxon>Bacilli</taxon>
        <taxon>Bacillales</taxon>
        <taxon>Paenibacillaceae</taxon>
        <taxon>Paenibacillus</taxon>
    </lineage>
</organism>
<protein>
    <submittedName>
        <fullName evidence="2">Uncharacterized protein</fullName>
    </submittedName>
</protein>
<dbReference type="AlphaFoldDB" id="A0A165QGM2"/>
<reference evidence="2" key="2">
    <citation type="submission" date="2016-01" db="EMBL/GenBank/DDBJ databases">
        <authorList>
            <person name="McClelland M."/>
            <person name="Jain A."/>
            <person name="Saraogi P."/>
            <person name="Mendelson R."/>
            <person name="Westerman R."/>
            <person name="SanMiguel P."/>
            <person name="Csonka L."/>
        </authorList>
    </citation>
    <scope>NUCLEOTIDE SEQUENCE</scope>
    <source>
        <strain evidence="2">M63</strain>
    </source>
</reference>
<dbReference type="EMBL" id="PYHP01000054">
    <property type="protein sequence ID" value="PUA37342.1"/>
    <property type="molecule type" value="Genomic_DNA"/>
</dbReference>
<evidence type="ECO:0000313" key="4">
    <source>
        <dbReference type="Proteomes" id="UP000076563"/>
    </source>
</evidence>
<dbReference type="EMBL" id="LQRA01000075">
    <property type="protein sequence ID" value="KZE74909.1"/>
    <property type="molecule type" value="Genomic_DNA"/>
</dbReference>
<gene>
    <name evidence="2" type="ORF">AV654_28615</name>
    <name evidence="3" type="ORF">C8Z91_20775</name>
</gene>
<reference evidence="3 5" key="3">
    <citation type="submission" date="2018-03" db="EMBL/GenBank/DDBJ databases">
        <title>Genome sequence of Paenibacillus elgii strain AC13 an antimicrobial compound producing bacteria.</title>
        <authorList>
            <person name="Kurokawa A.S."/>
            <person name="Araujo J.F."/>
            <person name="Costa R.A."/>
            <person name="Ortega D.B."/>
            <person name="Pires A.S."/>
            <person name="Pappas G.J.Jr."/>
            <person name="Franco O.L."/>
            <person name="Barreto C."/>
            <person name="Magalhaes B.S."/>
            <person name="Kruger R.H."/>
        </authorList>
    </citation>
    <scope>NUCLEOTIDE SEQUENCE [LARGE SCALE GENOMIC DNA]</scope>
    <source>
        <strain evidence="3 5">AC13</strain>
    </source>
</reference>
<sequence length="64" mass="6590">MGEVAHAAGAWLRFRPADAEETEGATHPAGPCRAGYAAGILAERTVAQLPRSNDGRSGLAAMVE</sequence>
<feature type="region of interest" description="Disordered" evidence="1">
    <location>
        <begin position="1"/>
        <end position="31"/>
    </location>
</feature>
<evidence type="ECO:0000313" key="2">
    <source>
        <dbReference type="EMBL" id="KZE74909.1"/>
    </source>
</evidence>
<comment type="caution">
    <text evidence="2">The sequence shown here is derived from an EMBL/GenBank/DDBJ whole genome shotgun (WGS) entry which is preliminary data.</text>
</comment>
<evidence type="ECO:0000313" key="3">
    <source>
        <dbReference type="EMBL" id="PUA37342.1"/>
    </source>
</evidence>
<accession>A0A165QGM2</accession>